<feature type="non-terminal residue" evidence="2">
    <location>
        <position position="296"/>
    </location>
</feature>
<dbReference type="Pfam" id="PF10327">
    <property type="entry name" value="7TM_GPCR_Sri"/>
    <property type="match status" value="1"/>
</dbReference>
<feature type="transmembrane region" description="Helical" evidence="1">
    <location>
        <begin position="227"/>
        <end position="246"/>
    </location>
</feature>
<dbReference type="InterPro" id="IPR019429">
    <property type="entry name" value="7TM_GPCR_serpentine_rcpt_Sri"/>
</dbReference>
<comment type="caution">
    <text evidence="2">The sequence shown here is derived from an EMBL/GenBank/DDBJ whole genome shotgun (WGS) entry which is preliminary data.</text>
</comment>
<keyword evidence="1" id="KW-0812">Transmembrane</keyword>
<gene>
    <name evidence="2" type="ORF">PENTCL1PPCAC_16608</name>
</gene>
<sequence>QEFPAYTWIFTANRFGFAYSISSNLPLVIGVYATTIEAMALVVFLSAYFVGNTFHLLSRHTLLISSRTRVLQRKLTVNLVVQISLPITLQIGPMTYYGIVVLTEVSTPMITNIVFCIQLLHAPLHSILLIATTPSYRAAILRSWKGEAITISTRTMQSVAFSTATVSYTLSMAESLIDDVFISFMLNYMHVASGITIALSVVVVYLMVRRTPQSSRQLMKHLMLVQFFITLTDFNFGILMGAIPLFPAPAGLCEGLLCSLGLPAHVGMTVIFFALAYVAASIVYCFHVKHHAVVEL</sequence>
<evidence type="ECO:0008006" key="4">
    <source>
        <dbReference type="Google" id="ProtNLM"/>
    </source>
</evidence>
<protein>
    <recommendedName>
        <fullName evidence="4">G protein-coupled receptor</fullName>
    </recommendedName>
</protein>
<reference evidence="2" key="1">
    <citation type="submission" date="2023-10" db="EMBL/GenBank/DDBJ databases">
        <title>Genome assembly of Pristionchus species.</title>
        <authorList>
            <person name="Yoshida K."/>
            <person name="Sommer R.J."/>
        </authorList>
    </citation>
    <scope>NUCLEOTIDE SEQUENCE</scope>
    <source>
        <strain evidence="2">RS0144</strain>
    </source>
</reference>
<dbReference type="AlphaFoldDB" id="A0AAV5TJJ8"/>
<accession>A0AAV5TJJ8</accession>
<feature type="transmembrane region" description="Helical" evidence="1">
    <location>
        <begin position="182"/>
        <end position="206"/>
    </location>
</feature>
<feature type="non-terminal residue" evidence="2">
    <location>
        <position position="1"/>
    </location>
</feature>
<dbReference type="PANTHER" id="PTHR45830:SF15">
    <property type="entry name" value="SERPENTINE RECEPTOR, CLASS I"/>
    <property type="match status" value="1"/>
</dbReference>
<evidence type="ECO:0000313" key="2">
    <source>
        <dbReference type="EMBL" id="GMS94433.1"/>
    </source>
</evidence>
<dbReference type="Pfam" id="PF10318">
    <property type="entry name" value="7TM_GPCR_Srh"/>
    <property type="match status" value="1"/>
</dbReference>
<keyword evidence="1" id="KW-0472">Membrane</keyword>
<feature type="transmembrane region" description="Helical" evidence="1">
    <location>
        <begin position="151"/>
        <end position="170"/>
    </location>
</feature>
<name>A0AAV5TJJ8_9BILA</name>
<organism evidence="2 3">
    <name type="scientific">Pristionchus entomophagus</name>
    <dbReference type="NCBI Taxonomy" id="358040"/>
    <lineage>
        <taxon>Eukaryota</taxon>
        <taxon>Metazoa</taxon>
        <taxon>Ecdysozoa</taxon>
        <taxon>Nematoda</taxon>
        <taxon>Chromadorea</taxon>
        <taxon>Rhabditida</taxon>
        <taxon>Rhabditina</taxon>
        <taxon>Diplogasteromorpha</taxon>
        <taxon>Diplogasteroidea</taxon>
        <taxon>Neodiplogasteridae</taxon>
        <taxon>Pristionchus</taxon>
    </lineage>
</organism>
<feature type="transmembrane region" description="Helical" evidence="1">
    <location>
        <begin position="75"/>
        <end position="97"/>
    </location>
</feature>
<feature type="transmembrane region" description="Helical" evidence="1">
    <location>
        <begin position="266"/>
        <end position="286"/>
    </location>
</feature>
<evidence type="ECO:0000256" key="1">
    <source>
        <dbReference type="SAM" id="Phobius"/>
    </source>
</evidence>
<dbReference type="EMBL" id="BTSX01000004">
    <property type="protein sequence ID" value="GMS94433.1"/>
    <property type="molecule type" value="Genomic_DNA"/>
</dbReference>
<dbReference type="Proteomes" id="UP001432027">
    <property type="component" value="Unassembled WGS sequence"/>
</dbReference>
<proteinExistence type="predicted"/>
<feature type="transmembrane region" description="Helical" evidence="1">
    <location>
        <begin position="29"/>
        <end position="54"/>
    </location>
</feature>
<feature type="transmembrane region" description="Helical" evidence="1">
    <location>
        <begin position="109"/>
        <end position="131"/>
    </location>
</feature>
<dbReference type="PANTHER" id="PTHR45830">
    <property type="entry name" value="SERPENTINE RECEPTOR, CLASS I"/>
    <property type="match status" value="1"/>
</dbReference>
<keyword evidence="3" id="KW-1185">Reference proteome</keyword>
<keyword evidence="1" id="KW-1133">Transmembrane helix</keyword>
<dbReference type="InterPro" id="IPR019422">
    <property type="entry name" value="7TM_GPCR_serpentine_rcpt_Srh"/>
</dbReference>
<evidence type="ECO:0000313" key="3">
    <source>
        <dbReference type="Proteomes" id="UP001432027"/>
    </source>
</evidence>